<dbReference type="RefSeq" id="WP_013385959.1">
    <property type="nucleotide sequence ID" value="NC_014628.2"/>
</dbReference>
<dbReference type="KEGG" id="ppm:PPSC2_27365"/>
<gene>
    <name evidence="3" type="ORF">PPSC2_27365</name>
</gene>
<dbReference type="Proteomes" id="UP000006868">
    <property type="component" value="Plasmid pSC2"/>
</dbReference>
<organism evidence="3 4">
    <name type="scientific">Paenibacillus polymyxa (strain SC2)</name>
    <name type="common">Bacillus polymyxa</name>
    <dbReference type="NCBI Taxonomy" id="886882"/>
    <lineage>
        <taxon>Bacteria</taxon>
        <taxon>Bacillati</taxon>
        <taxon>Bacillota</taxon>
        <taxon>Bacilli</taxon>
        <taxon>Bacillales</taxon>
        <taxon>Paenibacillaceae</taxon>
        <taxon>Paenibacillus</taxon>
    </lineage>
</organism>
<name>E3EKU4_PAEPS</name>
<dbReference type="MEROPS" id="A24.019"/>
<dbReference type="HOGENOM" id="CLU_134967_0_0_9"/>
<reference evidence="3 4" key="1">
    <citation type="journal article" date="2011" name="J. Bacteriol.">
        <title>Complete genome sequence of Paenibacillus polymyxa SC2, a strain of plant growth-promoting Rhizobacterium with broad-spectrum antimicrobial activity.</title>
        <authorList>
            <person name="Ma M."/>
            <person name="Wang C."/>
            <person name="Ding Y."/>
            <person name="Li L."/>
            <person name="Shen D."/>
            <person name="Jiang X."/>
            <person name="Guan D."/>
            <person name="Cao F."/>
            <person name="Chen H."/>
            <person name="Feng R."/>
            <person name="Wang X."/>
            <person name="Ge Y."/>
            <person name="Yao L."/>
            <person name="Bing X."/>
            <person name="Yang X."/>
            <person name="Li J."/>
            <person name="Du B."/>
        </authorList>
    </citation>
    <scope>NUCLEOTIDE SEQUENCE [LARGE SCALE GENOMIC DNA]</scope>
    <source>
        <strain evidence="3 4">SC2</strain>
        <plasmid evidence="4">pSC2</plasmid>
    </source>
</reference>
<geneLocation type="plasmid" evidence="3 4">
    <name>pSC2</name>
</geneLocation>
<keyword evidence="1" id="KW-1133">Transmembrane helix</keyword>
<dbReference type="Pfam" id="PF01478">
    <property type="entry name" value="Peptidase_A24"/>
    <property type="match status" value="1"/>
</dbReference>
<dbReference type="AlphaFoldDB" id="E3EKU4"/>
<dbReference type="PATRIC" id="fig|886882.15.peg.5792"/>
<dbReference type="EMBL" id="CP002214">
    <property type="protein sequence ID" value="ADO59545.1"/>
    <property type="molecule type" value="Genomic_DNA"/>
</dbReference>
<feature type="domain" description="Prepilin type IV endopeptidase peptidase" evidence="2">
    <location>
        <begin position="26"/>
        <end position="125"/>
    </location>
</feature>
<keyword evidence="3" id="KW-0614">Plasmid</keyword>
<feature type="transmembrane region" description="Helical" evidence="1">
    <location>
        <begin position="20"/>
        <end position="41"/>
    </location>
</feature>
<evidence type="ECO:0000259" key="2">
    <source>
        <dbReference type="Pfam" id="PF01478"/>
    </source>
</evidence>
<evidence type="ECO:0000313" key="3">
    <source>
        <dbReference type="EMBL" id="ADO59545.1"/>
    </source>
</evidence>
<protein>
    <recommendedName>
        <fullName evidence="2">Prepilin type IV endopeptidase peptidase domain-containing protein</fullName>
    </recommendedName>
</protein>
<evidence type="ECO:0000256" key="1">
    <source>
        <dbReference type="SAM" id="Phobius"/>
    </source>
</evidence>
<feature type="transmembrane region" description="Helical" evidence="1">
    <location>
        <begin position="98"/>
        <end position="122"/>
    </location>
</feature>
<sequence>MFIDNYLEHVQMSMGHVYHNGYVAMLFTLYLFIATIIDVKLRKIPNKLNLAFVLVRLILIPWFPLSILDLLGAIIAFIALLIPAMVKNHKMGGDIKMAGVVGLYMGLYLVPIFILLACIYFMVYVGTNKRMLPFAPFFLASHLTLMLAYYVFW</sequence>
<feature type="transmembrane region" description="Helical" evidence="1">
    <location>
        <begin position="134"/>
        <end position="152"/>
    </location>
</feature>
<keyword evidence="1" id="KW-0812">Transmembrane</keyword>
<proteinExistence type="predicted"/>
<feature type="transmembrane region" description="Helical" evidence="1">
    <location>
        <begin position="70"/>
        <end position="86"/>
    </location>
</feature>
<keyword evidence="1" id="KW-0472">Membrane</keyword>
<accession>E3EKU4</accession>
<dbReference type="GO" id="GO:0004190">
    <property type="term" value="F:aspartic-type endopeptidase activity"/>
    <property type="evidence" value="ECO:0007669"/>
    <property type="project" value="InterPro"/>
</dbReference>
<dbReference type="GO" id="GO:0016020">
    <property type="term" value="C:membrane"/>
    <property type="evidence" value="ECO:0007669"/>
    <property type="project" value="InterPro"/>
</dbReference>
<dbReference type="InterPro" id="IPR000045">
    <property type="entry name" value="Prepilin_IV_endopep_pep"/>
</dbReference>
<dbReference type="Gene3D" id="1.20.120.1220">
    <property type="match status" value="1"/>
</dbReference>
<evidence type="ECO:0000313" key="4">
    <source>
        <dbReference type="Proteomes" id="UP000006868"/>
    </source>
</evidence>